<name>A0A7W6MXB9_9BACT</name>
<gene>
    <name evidence="5" type="ORF">GGR14_000457</name>
</gene>
<dbReference type="EMBL" id="JACIES010000001">
    <property type="protein sequence ID" value="MBB4024696.1"/>
    <property type="molecule type" value="Genomic_DNA"/>
</dbReference>
<protein>
    <recommendedName>
        <fullName evidence="7">Zinc-dependent metalloprotease</fullName>
    </recommendedName>
</protein>
<dbReference type="InterPro" id="IPR033428">
    <property type="entry name" value="DUF5118"/>
</dbReference>
<dbReference type="OrthoDB" id="9776599at2"/>
<dbReference type="Pfam" id="PF16313">
    <property type="entry name" value="DUF4953"/>
    <property type="match status" value="1"/>
</dbReference>
<dbReference type="Gene3D" id="3.40.390.10">
    <property type="entry name" value="Collagenase (Catalytic Domain)"/>
    <property type="match status" value="1"/>
</dbReference>
<feature type="domain" description="DUF5118" evidence="4">
    <location>
        <begin position="42"/>
        <end position="90"/>
    </location>
</feature>
<evidence type="ECO:0000259" key="3">
    <source>
        <dbReference type="Pfam" id="PF17148"/>
    </source>
</evidence>
<evidence type="ECO:0000259" key="4">
    <source>
        <dbReference type="Pfam" id="PF17162"/>
    </source>
</evidence>
<dbReference type="InterPro" id="IPR024079">
    <property type="entry name" value="MetalloPept_cat_dom_sf"/>
</dbReference>
<dbReference type="PANTHER" id="PTHR38478:SF1">
    <property type="entry name" value="ZINC DEPENDENT METALLOPROTEASE DOMAIN LIPOPROTEIN"/>
    <property type="match status" value="1"/>
</dbReference>
<evidence type="ECO:0008006" key="7">
    <source>
        <dbReference type="Google" id="ProtNLM"/>
    </source>
</evidence>
<dbReference type="PANTHER" id="PTHR38478">
    <property type="entry name" value="PEPTIDASE M1A AND M12B"/>
    <property type="match status" value="1"/>
</dbReference>
<dbReference type="CDD" id="cd04276">
    <property type="entry name" value="ZnMc_MMP_like_2"/>
    <property type="match status" value="1"/>
</dbReference>
<feature type="signal peptide" evidence="1">
    <location>
        <begin position="1"/>
        <end position="23"/>
    </location>
</feature>
<dbReference type="InterPro" id="IPR032534">
    <property type="entry name" value="EcxA_zinc-bd"/>
</dbReference>
<feature type="chain" id="PRO_5030691039" description="Zinc-dependent metalloprotease" evidence="1">
    <location>
        <begin position="24"/>
        <end position="881"/>
    </location>
</feature>
<evidence type="ECO:0000313" key="6">
    <source>
        <dbReference type="Proteomes" id="UP000546007"/>
    </source>
</evidence>
<comment type="caution">
    <text evidence="5">The sequence shown here is derived from an EMBL/GenBank/DDBJ whole genome shotgun (WGS) entry which is preliminary data.</text>
</comment>
<feature type="domain" description="DUF5117" evidence="3">
    <location>
        <begin position="108"/>
        <end position="295"/>
    </location>
</feature>
<dbReference type="Pfam" id="PF17162">
    <property type="entry name" value="DUF5118"/>
    <property type="match status" value="1"/>
</dbReference>
<dbReference type="Proteomes" id="UP000546007">
    <property type="component" value="Unassembled WGS sequence"/>
</dbReference>
<keyword evidence="6" id="KW-1185">Reference proteome</keyword>
<organism evidence="5 6">
    <name type="scientific">Butyricimonas faecihominis</name>
    <dbReference type="NCBI Taxonomy" id="1472416"/>
    <lineage>
        <taxon>Bacteria</taxon>
        <taxon>Pseudomonadati</taxon>
        <taxon>Bacteroidota</taxon>
        <taxon>Bacteroidia</taxon>
        <taxon>Bacteroidales</taxon>
        <taxon>Odoribacteraceae</taxon>
        <taxon>Butyricimonas</taxon>
    </lineage>
</organism>
<dbReference type="InterPro" id="IPR033413">
    <property type="entry name" value="DUF5117"/>
</dbReference>
<dbReference type="Pfam" id="PF17148">
    <property type="entry name" value="DUF5117"/>
    <property type="match status" value="1"/>
</dbReference>
<keyword evidence="1" id="KW-0732">Signal</keyword>
<dbReference type="InterPro" id="IPR034032">
    <property type="entry name" value="Zn_MMP-like_bac"/>
</dbReference>
<dbReference type="GO" id="GO:0008237">
    <property type="term" value="F:metallopeptidase activity"/>
    <property type="evidence" value="ECO:0007669"/>
    <property type="project" value="InterPro"/>
</dbReference>
<accession>A0A7W6MXB9</accession>
<proteinExistence type="predicted"/>
<dbReference type="GeneID" id="93100913"/>
<reference evidence="5 6" key="1">
    <citation type="submission" date="2020-08" db="EMBL/GenBank/DDBJ databases">
        <title>Genomic Encyclopedia of Type Strains, Phase IV (KMG-IV): sequencing the most valuable type-strain genomes for metagenomic binning, comparative biology and taxonomic classification.</title>
        <authorList>
            <person name="Goeker M."/>
        </authorList>
    </citation>
    <scope>NUCLEOTIDE SEQUENCE [LARGE SCALE GENOMIC DNA]</scope>
    <source>
        <strain evidence="5 6">DSM 105721</strain>
    </source>
</reference>
<evidence type="ECO:0000259" key="2">
    <source>
        <dbReference type="Pfam" id="PF16313"/>
    </source>
</evidence>
<feature type="domain" description="EcxA zinc-binding" evidence="2">
    <location>
        <begin position="426"/>
        <end position="728"/>
    </location>
</feature>
<dbReference type="RefSeq" id="WP_124316854.1">
    <property type="nucleotide sequence ID" value="NZ_AP028155.1"/>
</dbReference>
<evidence type="ECO:0000256" key="1">
    <source>
        <dbReference type="SAM" id="SignalP"/>
    </source>
</evidence>
<dbReference type="SUPFAM" id="SSF55486">
    <property type="entry name" value="Metalloproteases ('zincins'), catalytic domain"/>
    <property type="match status" value="1"/>
</dbReference>
<evidence type="ECO:0000313" key="5">
    <source>
        <dbReference type="EMBL" id="MBB4024696.1"/>
    </source>
</evidence>
<dbReference type="AlphaFoldDB" id="A0A7W6MXB9"/>
<sequence length="881" mass="99734">MKNWSILAAVMLVVALCPYSAQGIDRKKKEVQPKTTKVVLGKYDELFKNKAHVVAKGGFMTLHKVDGKLFFEMPLKYMGREFLLASTVTSATDNSICVVGYKPRTPRHIKFTLLDSMVCLRNVNSKMTYDKGQAGLEEAMEKNFGDPIVESYRVLAYTPDSSAVVFDMTDMFTKDESSLSPIMPNSGGILSHSASLNKEGSMLTEIKAFEDNVSIKSVLSYLVTTKAMGMLTVKKDDPLTTRVTRTLLLLPENKMRPRITDSRLGIFLGNKVYVSMEEDGIQKYSVANRWRLEPKDMDAWKQGKLVEPVKPIVYYLDNTFPESWKEPLREGILRWNTAFEKIGFKNVVQVRDFPLDDPEFDPDNLKYSCVRYIPSTTANAMGPSWVDPSTGEIINASVLIYNDVIRLINGWRFVQTAQVDPRVRAKKMPDDVVKESLAYVIAHEVGHTLGLMHNMAASAAYPVDSLRSASFTQTYGTTPSIMDYARYNYVAQPGDKGVRLTPPDLGVYDEFVIKWLYTPLPEVEDAMAEVPILEKWLDEKAGDPRYRYGRQQVYARFDPSAIEEDLGDDPVKAGDYGIQNLKYIMSHLNEWLGDDPDGQHRQAMYQAIGNQYYRYLKNVMYNVGGIYLTEVKDGTPGKRFVAVPREVQKNSLKWVIRELKTQNWLTDKELTDKFALGVSLAPTVRYAAAKNVAELYKNVVLSAHVSRDPYTVKEFFDDLYHEVWASTLNNRKLSESEKILQRVIVEVSSEGMEGKKKGLPFLTDEALYLHSGDAFAPSVDEINAYGLDETGMVSRYLDEFREIEQVYGRGFVAAHLENIGNGYGWQRKVTTTAIDDSKVYLQDMLVRVKQLLEGKLSTADKDTKAHYRALILQIEKALKAE</sequence>